<comment type="caution">
    <text evidence="14">The sequence shown here is derived from an EMBL/GenBank/DDBJ whole genome shotgun (WGS) entry which is preliminary data.</text>
</comment>
<keyword evidence="6 11" id="KW-0547">Nucleotide-binding</keyword>
<dbReference type="RefSeq" id="WP_121218154.1">
    <property type="nucleotide sequence ID" value="NZ_RBIG01000001.1"/>
</dbReference>
<comment type="similarity">
    <text evidence="11">Belongs to the Mrp/NBP35 ATP-binding proteins family.</text>
</comment>
<dbReference type="Pfam" id="PF10609">
    <property type="entry name" value="ParA"/>
    <property type="match status" value="1"/>
</dbReference>
<reference evidence="14 15" key="1">
    <citation type="submission" date="2018-10" db="EMBL/GenBank/DDBJ databases">
        <title>Comparative analysis of microorganisms from saline springs in Andes Mountain Range, Colombia.</title>
        <authorList>
            <person name="Rubin E."/>
        </authorList>
    </citation>
    <scope>NUCLEOTIDE SEQUENCE [LARGE SCALE GENOMIC DNA]</scope>
    <source>
        <strain evidence="14 15">USBA 36</strain>
    </source>
</reference>
<sequence>MVQISEDQILQALKSVRDPDRGQDIVSLGMVTGLSVQEGRVSFAIEVDPARGPKLEGLRQEAQKAVEALPGVAGVTAALTAHSARGPAQPAPAPAAAPVAPPRPLGGKPAVGSRVGGTAPHAHGHAHGHPHAPQQPGQQPAQAKPLVPGVRAIIAVASGKGGVGKSTTSVNLALALAAIGRKVGLLDADIYGPSLPRMMGITGKPTTTPDGKTLKPMENYGVKCMSMGFMVAEDTPMIWRGPMVMSALEQMLRDVDWGDLDVLVVDMPPGTGDAQLTMAQRVPLAGAVIVSTPQDIALLDARKGLNMFRKVDVPVFGVIENMSYFLCPHCGERSDIFSHGGARKEAERMGVDFLGEIPLDIAIRETSDGGKPIVVSQPSSPHAAAYRAIAEAVWARLSGGAVRAMPKISVE</sequence>
<evidence type="ECO:0000256" key="4">
    <source>
        <dbReference type="ARBA" id="ARBA00022485"/>
    </source>
</evidence>
<accession>A0A420WQL9</accession>
<evidence type="ECO:0000256" key="2">
    <source>
        <dbReference type="ARBA" id="ARBA00007352"/>
    </source>
</evidence>
<keyword evidence="8" id="KW-0809">Transit peptide</keyword>
<evidence type="ECO:0000313" key="15">
    <source>
        <dbReference type="Proteomes" id="UP000277424"/>
    </source>
</evidence>
<dbReference type="InterPro" id="IPR002744">
    <property type="entry name" value="MIP18-like"/>
</dbReference>
<name>A0A420WQL9_9PROT</name>
<evidence type="ECO:0000256" key="11">
    <source>
        <dbReference type="HAMAP-Rule" id="MF_02040"/>
    </source>
</evidence>
<dbReference type="InterPro" id="IPR000808">
    <property type="entry name" value="Mrp-like_CS"/>
</dbReference>
<dbReference type="HAMAP" id="MF_02040">
    <property type="entry name" value="Mrp_NBP35"/>
    <property type="match status" value="1"/>
</dbReference>
<evidence type="ECO:0000256" key="12">
    <source>
        <dbReference type="SAM" id="MobiDB-lite"/>
    </source>
</evidence>
<comment type="similarity">
    <text evidence="2">In the N-terminal section; belongs to the MIP18 family.</text>
</comment>
<evidence type="ECO:0000256" key="1">
    <source>
        <dbReference type="ARBA" id="ARBA00001966"/>
    </source>
</evidence>
<dbReference type="PANTHER" id="PTHR42961">
    <property type="entry name" value="IRON-SULFUR PROTEIN NUBPL"/>
    <property type="match status" value="1"/>
</dbReference>
<evidence type="ECO:0000313" key="14">
    <source>
        <dbReference type="EMBL" id="RKQ73338.1"/>
    </source>
</evidence>
<keyword evidence="10 11" id="KW-0411">Iron-sulfur</keyword>
<dbReference type="Proteomes" id="UP000277424">
    <property type="component" value="Unassembled WGS sequence"/>
</dbReference>
<dbReference type="SUPFAM" id="SSF52540">
    <property type="entry name" value="P-loop containing nucleoside triphosphate hydrolases"/>
    <property type="match status" value="1"/>
</dbReference>
<evidence type="ECO:0000256" key="8">
    <source>
        <dbReference type="ARBA" id="ARBA00022946"/>
    </source>
</evidence>
<feature type="compositionally biased region" description="Low complexity" evidence="12">
    <location>
        <begin position="131"/>
        <end position="143"/>
    </location>
</feature>
<feature type="domain" description="MIP18 family-like" evidence="13">
    <location>
        <begin position="6"/>
        <end position="76"/>
    </location>
</feature>
<dbReference type="InterPro" id="IPR033756">
    <property type="entry name" value="YlxH/NBP35"/>
</dbReference>
<comment type="subunit">
    <text evidence="11">Homodimer.</text>
</comment>
<feature type="compositionally biased region" description="Pro residues" evidence="12">
    <location>
        <begin position="89"/>
        <end position="104"/>
    </location>
</feature>
<dbReference type="OrthoDB" id="9809679at2"/>
<comment type="similarity">
    <text evidence="3">In the C-terminal section; belongs to the Mrp/NBP35 ATP-binding proteins family.</text>
</comment>
<evidence type="ECO:0000256" key="5">
    <source>
        <dbReference type="ARBA" id="ARBA00022723"/>
    </source>
</evidence>
<evidence type="ECO:0000256" key="9">
    <source>
        <dbReference type="ARBA" id="ARBA00023004"/>
    </source>
</evidence>
<comment type="function">
    <text evidence="11">Binds and transfers iron-sulfur (Fe-S) clusters to target apoproteins. Can hydrolyze ATP.</text>
</comment>
<dbReference type="SUPFAM" id="SSF117916">
    <property type="entry name" value="Fe-S cluster assembly (FSCA) domain-like"/>
    <property type="match status" value="1"/>
</dbReference>
<dbReference type="PANTHER" id="PTHR42961:SF2">
    <property type="entry name" value="IRON-SULFUR PROTEIN NUBPL"/>
    <property type="match status" value="1"/>
</dbReference>
<gene>
    <name evidence="14" type="ORF">BCL74_1124</name>
</gene>
<dbReference type="Gene3D" id="3.40.50.300">
    <property type="entry name" value="P-loop containing nucleotide triphosphate hydrolases"/>
    <property type="match status" value="1"/>
</dbReference>
<dbReference type="AlphaFoldDB" id="A0A420WQL9"/>
<dbReference type="GO" id="GO:0005524">
    <property type="term" value="F:ATP binding"/>
    <property type="evidence" value="ECO:0007669"/>
    <property type="project" value="UniProtKB-UniRule"/>
</dbReference>
<keyword evidence="7 11" id="KW-0067">ATP-binding</keyword>
<feature type="region of interest" description="Disordered" evidence="12">
    <location>
        <begin position="83"/>
        <end position="144"/>
    </location>
</feature>
<evidence type="ECO:0000259" key="13">
    <source>
        <dbReference type="Pfam" id="PF01883"/>
    </source>
</evidence>
<keyword evidence="11" id="KW-0378">Hydrolase</keyword>
<dbReference type="InterPro" id="IPR019591">
    <property type="entry name" value="Mrp/NBP35_ATP-bd"/>
</dbReference>
<organism evidence="14 15">
    <name type="scientific">Oceanibaculum indicum</name>
    <dbReference type="NCBI Taxonomy" id="526216"/>
    <lineage>
        <taxon>Bacteria</taxon>
        <taxon>Pseudomonadati</taxon>
        <taxon>Pseudomonadota</taxon>
        <taxon>Alphaproteobacteria</taxon>
        <taxon>Rhodospirillales</taxon>
        <taxon>Oceanibaculaceae</taxon>
        <taxon>Oceanibaculum</taxon>
    </lineage>
</organism>
<keyword evidence="5 11" id="KW-0479">Metal-binding</keyword>
<keyword evidence="9 11" id="KW-0408">Iron</keyword>
<dbReference type="CDD" id="cd02037">
    <property type="entry name" value="Mrp_NBP35"/>
    <property type="match status" value="1"/>
</dbReference>
<dbReference type="EMBL" id="RBIG01000001">
    <property type="protein sequence ID" value="RKQ73338.1"/>
    <property type="molecule type" value="Genomic_DNA"/>
</dbReference>
<dbReference type="Gene3D" id="3.30.300.130">
    <property type="entry name" value="Fe-S cluster assembly (FSCA)"/>
    <property type="match status" value="1"/>
</dbReference>
<keyword evidence="4" id="KW-0004">4Fe-4S</keyword>
<protein>
    <recommendedName>
        <fullName evidence="11">Iron-sulfur cluster carrier protein</fullName>
    </recommendedName>
</protein>
<dbReference type="GO" id="GO:0016226">
    <property type="term" value="P:iron-sulfur cluster assembly"/>
    <property type="evidence" value="ECO:0007669"/>
    <property type="project" value="InterPro"/>
</dbReference>
<comment type="cofactor">
    <cofactor evidence="1">
        <name>[4Fe-4S] cluster</name>
        <dbReference type="ChEBI" id="CHEBI:49883"/>
    </cofactor>
</comment>
<feature type="binding site" evidence="11">
    <location>
        <begin position="159"/>
        <end position="166"/>
    </location>
    <ligand>
        <name>ATP</name>
        <dbReference type="ChEBI" id="CHEBI:30616"/>
    </ligand>
</feature>
<evidence type="ECO:0000256" key="10">
    <source>
        <dbReference type="ARBA" id="ARBA00023014"/>
    </source>
</evidence>
<evidence type="ECO:0000256" key="7">
    <source>
        <dbReference type="ARBA" id="ARBA00022840"/>
    </source>
</evidence>
<evidence type="ECO:0000256" key="3">
    <source>
        <dbReference type="ARBA" id="ARBA00008205"/>
    </source>
</evidence>
<dbReference type="GO" id="GO:0051539">
    <property type="term" value="F:4 iron, 4 sulfur cluster binding"/>
    <property type="evidence" value="ECO:0007669"/>
    <property type="project" value="UniProtKB-KW"/>
</dbReference>
<dbReference type="InterPro" id="IPR027417">
    <property type="entry name" value="P-loop_NTPase"/>
</dbReference>
<dbReference type="NCBIfam" id="NF008669">
    <property type="entry name" value="PRK11670.1"/>
    <property type="match status" value="1"/>
</dbReference>
<dbReference type="GO" id="GO:0032981">
    <property type="term" value="P:mitochondrial respiratory chain complex I assembly"/>
    <property type="evidence" value="ECO:0007669"/>
    <property type="project" value="UniProtKB-ARBA"/>
</dbReference>
<dbReference type="FunFam" id="3.40.50.300:FF:000709">
    <property type="entry name" value="Iron-sulfur protein NUBPL isoform X1"/>
    <property type="match status" value="1"/>
</dbReference>
<evidence type="ECO:0000256" key="6">
    <source>
        <dbReference type="ARBA" id="ARBA00022741"/>
    </source>
</evidence>
<dbReference type="GO" id="GO:0140663">
    <property type="term" value="F:ATP-dependent FeS chaperone activity"/>
    <property type="evidence" value="ECO:0007669"/>
    <property type="project" value="InterPro"/>
</dbReference>
<dbReference type="InterPro" id="IPR044304">
    <property type="entry name" value="NUBPL-like"/>
</dbReference>
<proteinExistence type="inferred from homology"/>
<dbReference type="GO" id="GO:0046872">
    <property type="term" value="F:metal ion binding"/>
    <property type="evidence" value="ECO:0007669"/>
    <property type="project" value="UniProtKB-KW"/>
</dbReference>
<dbReference type="PROSITE" id="PS01215">
    <property type="entry name" value="MRP"/>
    <property type="match status" value="1"/>
</dbReference>
<dbReference type="GO" id="GO:0016887">
    <property type="term" value="F:ATP hydrolysis activity"/>
    <property type="evidence" value="ECO:0007669"/>
    <property type="project" value="UniProtKB-UniRule"/>
</dbReference>
<dbReference type="InterPro" id="IPR034904">
    <property type="entry name" value="FSCA_dom_sf"/>
</dbReference>
<dbReference type="Pfam" id="PF01883">
    <property type="entry name" value="FeS_assembly_P"/>
    <property type="match status" value="1"/>
</dbReference>